<feature type="transmembrane region" description="Helical" evidence="6">
    <location>
        <begin position="34"/>
        <end position="54"/>
    </location>
</feature>
<evidence type="ECO:0000256" key="4">
    <source>
        <dbReference type="ARBA" id="ARBA00022989"/>
    </source>
</evidence>
<comment type="subcellular location">
    <subcellularLocation>
        <location evidence="1">Cell membrane</location>
        <topology evidence="1">Single-pass membrane protein</topology>
    </subcellularLocation>
</comment>
<sequence length="63" mass="7083">MTTKLTRSRDDRWVAGVCGGIAARLGISSFWVRLVFLFGSPGFFWIYIILAFLLPDAPANEDF</sequence>
<evidence type="ECO:0000313" key="8">
    <source>
        <dbReference type="EMBL" id="KRM71174.1"/>
    </source>
</evidence>
<dbReference type="AlphaFoldDB" id="A0A0R2B597"/>
<evidence type="ECO:0000256" key="2">
    <source>
        <dbReference type="ARBA" id="ARBA00022475"/>
    </source>
</evidence>
<keyword evidence="9" id="KW-1185">Reference proteome</keyword>
<reference evidence="8 9" key="1">
    <citation type="journal article" date="2015" name="Genome Announc.">
        <title>Expanding the biotechnology potential of lactobacilli through comparative genomics of 213 strains and associated genera.</title>
        <authorList>
            <person name="Sun Z."/>
            <person name="Harris H.M."/>
            <person name="McCann A."/>
            <person name="Guo C."/>
            <person name="Argimon S."/>
            <person name="Zhang W."/>
            <person name="Yang X."/>
            <person name="Jeffery I.B."/>
            <person name="Cooney J.C."/>
            <person name="Kagawa T.F."/>
            <person name="Liu W."/>
            <person name="Song Y."/>
            <person name="Salvetti E."/>
            <person name="Wrobel A."/>
            <person name="Rasinkangas P."/>
            <person name="Parkhill J."/>
            <person name="Rea M.C."/>
            <person name="O'Sullivan O."/>
            <person name="Ritari J."/>
            <person name="Douillard F.P."/>
            <person name="Paul Ross R."/>
            <person name="Yang R."/>
            <person name="Briner A.E."/>
            <person name="Felis G.E."/>
            <person name="de Vos W.M."/>
            <person name="Barrangou R."/>
            <person name="Klaenhammer T.R."/>
            <person name="Caufield P.W."/>
            <person name="Cui Y."/>
            <person name="Zhang H."/>
            <person name="O'Toole P.W."/>
        </authorList>
    </citation>
    <scope>NUCLEOTIDE SEQUENCE [LARGE SCALE GENOMIC DNA]</scope>
    <source>
        <strain evidence="8 9">DSM 23927</strain>
    </source>
</reference>
<keyword evidence="2" id="KW-1003">Cell membrane</keyword>
<evidence type="ECO:0000256" key="6">
    <source>
        <dbReference type="SAM" id="Phobius"/>
    </source>
</evidence>
<keyword evidence="3 6" id="KW-0812">Transmembrane</keyword>
<dbReference type="EMBL" id="AYZQ01000006">
    <property type="protein sequence ID" value="KRM71174.1"/>
    <property type="molecule type" value="Genomic_DNA"/>
</dbReference>
<evidence type="ECO:0000256" key="5">
    <source>
        <dbReference type="ARBA" id="ARBA00023136"/>
    </source>
</evidence>
<evidence type="ECO:0000313" key="9">
    <source>
        <dbReference type="Proteomes" id="UP000051672"/>
    </source>
</evidence>
<feature type="domain" description="Phage shock protein PspC N-terminal" evidence="7">
    <location>
        <begin position="4"/>
        <end position="56"/>
    </location>
</feature>
<dbReference type="OrthoDB" id="9815286at2"/>
<keyword evidence="5 6" id="KW-0472">Membrane</keyword>
<dbReference type="Proteomes" id="UP000051672">
    <property type="component" value="Unassembled WGS sequence"/>
</dbReference>
<dbReference type="GO" id="GO:0005886">
    <property type="term" value="C:plasma membrane"/>
    <property type="evidence" value="ECO:0007669"/>
    <property type="project" value="UniProtKB-SubCell"/>
</dbReference>
<evidence type="ECO:0000256" key="3">
    <source>
        <dbReference type="ARBA" id="ARBA00022692"/>
    </source>
</evidence>
<keyword evidence="4 6" id="KW-1133">Transmembrane helix</keyword>
<proteinExistence type="predicted"/>
<dbReference type="InterPro" id="IPR052027">
    <property type="entry name" value="PspC"/>
</dbReference>
<dbReference type="PATRIC" id="fig|1423727.3.peg.1890"/>
<dbReference type="InterPro" id="IPR007168">
    <property type="entry name" value="Phageshock_PspC_N"/>
</dbReference>
<comment type="caution">
    <text evidence="8">The sequence shown here is derived from an EMBL/GenBank/DDBJ whole genome shotgun (WGS) entry which is preliminary data.</text>
</comment>
<dbReference type="Pfam" id="PF04024">
    <property type="entry name" value="PspC"/>
    <property type="match status" value="1"/>
</dbReference>
<evidence type="ECO:0000256" key="1">
    <source>
        <dbReference type="ARBA" id="ARBA00004162"/>
    </source>
</evidence>
<name>A0A0R2B597_9LACO</name>
<accession>A0A0R2B597</accession>
<dbReference type="STRING" id="1423727.FC34_GL001865"/>
<organism evidence="8 9">
    <name type="scientific">Lacticaseibacillus brantae DSM 23927</name>
    <dbReference type="NCBI Taxonomy" id="1423727"/>
    <lineage>
        <taxon>Bacteria</taxon>
        <taxon>Bacillati</taxon>
        <taxon>Bacillota</taxon>
        <taxon>Bacilli</taxon>
        <taxon>Lactobacillales</taxon>
        <taxon>Lactobacillaceae</taxon>
        <taxon>Lacticaseibacillus</taxon>
    </lineage>
</organism>
<dbReference type="PANTHER" id="PTHR33885">
    <property type="entry name" value="PHAGE SHOCK PROTEIN C"/>
    <property type="match status" value="1"/>
</dbReference>
<protein>
    <recommendedName>
        <fullName evidence="7">Phage shock protein PspC N-terminal domain-containing protein</fullName>
    </recommendedName>
</protein>
<evidence type="ECO:0000259" key="7">
    <source>
        <dbReference type="Pfam" id="PF04024"/>
    </source>
</evidence>
<dbReference type="RefSeq" id="WP_057895144.1">
    <property type="nucleotide sequence ID" value="NZ_AYZQ01000006.1"/>
</dbReference>
<gene>
    <name evidence="8" type="ORF">FC34_GL001865</name>
</gene>
<dbReference type="PANTHER" id="PTHR33885:SF3">
    <property type="entry name" value="PHAGE SHOCK PROTEIN C"/>
    <property type="match status" value="1"/>
</dbReference>